<dbReference type="InterPro" id="IPR011577">
    <property type="entry name" value="Cyt_b561_bac/Ni-Hgenase"/>
</dbReference>
<dbReference type="GO" id="GO:0022904">
    <property type="term" value="P:respiratory electron transport chain"/>
    <property type="evidence" value="ECO:0007669"/>
    <property type="project" value="InterPro"/>
</dbReference>
<sequence>MFVLTNFSLEESSMLRNSTQHYGLVSISLHWLSAIAVIGLFALGLWMVELTYYSSWYKTAPDIHKSVGVLLLLATLFRLIWRVCTLQPVPEAGHKAWEKRAASIAHLGLYLLLLVIMFAGLLISTADGRGVMVFNWFEVPGFGELFEDQADIAGLIHEYAAYSLIGLVLVHAAGAIKHHVIDKDNTLKKMLGFNNHNS</sequence>
<dbReference type="KEGG" id="sdn:Sden_2129"/>
<keyword evidence="11 13" id="KW-0472">Membrane</keyword>
<evidence type="ECO:0000256" key="7">
    <source>
        <dbReference type="ARBA" id="ARBA00022723"/>
    </source>
</evidence>
<dbReference type="InterPro" id="IPR016174">
    <property type="entry name" value="Di-haem_cyt_TM"/>
</dbReference>
<keyword evidence="8" id="KW-0249">Electron transport</keyword>
<evidence type="ECO:0000256" key="5">
    <source>
        <dbReference type="ARBA" id="ARBA00022617"/>
    </source>
</evidence>
<keyword evidence="4" id="KW-1003">Cell membrane</keyword>
<feature type="domain" description="Cytochrome b561 bacterial/Ni-hydrogenase" evidence="14">
    <location>
        <begin position="21"/>
        <end position="192"/>
    </location>
</feature>
<evidence type="ECO:0000256" key="10">
    <source>
        <dbReference type="ARBA" id="ARBA00023004"/>
    </source>
</evidence>
<dbReference type="GO" id="GO:0009055">
    <property type="term" value="F:electron transfer activity"/>
    <property type="evidence" value="ECO:0007669"/>
    <property type="project" value="InterPro"/>
</dbReference>
<dbReference type="Gene3D" id="1.20.950.20">
    <property type="entry name" value="Transmembrane di-heme cytochromes, Chain C"/>
    <property type="match status" value="1"/>
</dbReference>
<comment type="subcellular location">
    <subcellularLocation>
        <location evidence="2">Cell membrane</location>
        <topology evidence="2">Multi-pass membrane protein</topology>
    </subcellularLocation>
</comment>
<feature type="transmembrane region" description="Helical" evidence="13">
    <location>
        <begin position="63"/>
        <end position="81"/>
    </location>
</feature>
<dbReference type="STRING" id="318161.Sden_2129"/>
<dbReference type="EMBL" id="CP000302">
    <property type="protein sequence ID" value="ABE55411.1"/>
    <property type="molecule type" value="Genomic_DNA"/>
</dbReference>
<dbReference type="eggNOG" id="COG3038">
    <property type="taxonomic scope" value="Bacteria"/>
</dbReference>
<keyword evidence="9 13" id="KW-1133">Transmembrane helix</keyword>
<keyword evidence="5" id="KW-0349">Heme</keyword>
<keyword evidence="7" id="KW-0479">Metal-binding</keyword>
<dbReference type="AlphaFoldDB" id="Q12MB5"/>
<keyword evidence="3" id="KW-0813">Transport</keyword>
<evidence type="ECO:0000256" key="13">
    <source>
        <dbReference type="SAM" id="Phobius"/>
    </source>
</evidence>
<proteinExistence type="inferred from homology"/>
<feature type="transmembrane region" description="Helical" evidence="13">
    <location>
        <begin position="159"/>
        <end position="180"/>
    </location>
</feature>
<evidence type="ECO:0000256" key="4">
    <source>
        <dbReference type="ARBA" id="ARBA00022475"/>
    </source>
</evidence>
<keyword evidence="6 13" id="KW-0812">Transmembrane</keyword>
<protein>
    <submittedName>
        <fullName evidence="15">Cytochrome B561</fullName>
    </submittedName>
</protein>
<comment type="cofactor">
    <cofactor evidence="1">
        <name>heme b</name>
        <dbReference type="ChEBI" id="CHEBI:60344"/>
    </cofactor>
</comment>
<dbReference type="GO" id="GO:0046872">
    <property type="term" value="F:metal ion binding"/>
    <property type="evidence" value="ECO:0007669"/>
    <property type="project" value="UniProtKB-KW"/>
</dbReference>
<evidence type="ECO:0000259" key="14">
    <source>
        <dbReference type="Pfam" id="PF01292"/>
    </source>
</evidence>
<dbReference type="Proteomes" id="UP000001982">
    <property type="component" value="Chromosome"/>
</dbReference>
<evidence type="ECO:0000313" key="15">
    <source>
        <dbReference type="EMBL" id="ABE55411.1"/>
    </source>
</evidence>
<reference evidence="15 16" key="1">
    <citation type="submission" date="2006-03" db="EMBL/GenBank/DDBJ databases">
        <title>Complete sequence of Shewanella denitrificans OS217.</title>
        <authorList>
            <consortium name="US DOE Joint Genome Institute"/>
            <person name="Copeland A."/>
            <person name="Lucas S."/>
            <person name="Lapidus A."/>
            <person name="Barry K."/>
            <person name="Detter J.C."/>
            <person name="Glavina del Rio T."/>
            <person name="Hammon N."/>
            <person name="Israni S."/>
            <person name="Dalin E."/>
            <person name="Tice H."/>
            <person name="Pitluck S."/>
            <person name="Brettin T."/>
            <person name="Bruce D."/>
            <person name="Han C."/>
            <person name="Tapia R."/>
            <person name="Gilna P."/>
            <person name="Kiss H."/>
            <person name="Schmutz J."/>
            <person name="Larimer F."/>
            <person name="Land M."/>
            <person name="Hauser L."/>
            <person name="Kyrpides N."/>
            <person name="Lykidis A."/>
            <person name="Richardson P."/>
        </authorList>
    </citation>
    <scope>NUCLEOTIDE SEQUENCE [LARGE SCALE GENOMIC DNA]</scope>
    <source>
        <strain evidence="16">OS217 / ATCC BAA-1090 / DSM 15013</strain>
    </source>
</reference>
<organism evidence="15 16">
    <name type="scientific">Shewanella denitrificans (strain OS217 / ATCC BAA-1090 / DSM 15013)</name>
    <dbReference type="NCBI Taxonomy" id="318161"/>
    <lineage>
        <taxon>Bacteria</taxon>
        <taxon>Pseudomonadati</taxon>
        <taxon>Pseudomonadota</taxon>
        <taxon>Gammaproteobacteria</taxon>
        <taxon>Alteromonadales</taxon>
        <taxon>Shewanellaceae</taxon>
        <taxon>Shewanella</taxon>
    </lineage>
</organism>
<dbReference type="SUPFAM" id="SSF81342">
    <property type="entry name" value="Transmembrane di-heme cytochromes"/>
    <property type="match status" value="1"/>
</dbReference>
<dbReference type="PANTHER" id="PTHR30529">
    <property type="entry name" value="CYTOCHROME B561"/>
    <property type="match status" value="1"/>
</dbReference>
<feature type="transmembrane region" description="Helical" evidence="13">
    <location>
        <begin position="102"/>
        <end position="123"/>
    </location>
</feature>
<dbReference type="GO" id="GO:0005886">
    <property type="term" value="C:plasma membrane"/>
    <property type="evidence" value="ECO:0007669"/>
    <property type="project" value="UniProtKB-SubCell"/>
</dbReference>
<evidence type="ECO:0000256" key="11">
    <source>
        <dbReference type="ARBA" id="ARBA00023136"/>
    </source>
</evidence>
<dbReference type="PANTHER" id="PTHR30529:SF1">
    <property type="entry name" value="CYTOCHROME B561 HOMOLOG 2"/>
    <property type="match status" value="1"/>
</dbReference>
<evidence type="ECO:0000256" key="12">
    <source>
        <dbReference type="ARBA" id="ARBA00037975"/>
    </source>
</evidence>
<evidence type="ECO:0000256" key="1">
    <source>
        <dbReference type="ARBA" id="ARBA00001970"/>
    </source>
</evidence>
<dbReference type="Pfam" id="PF01292">
    <property type="entry name" value="Ni_hydr_CYTB"/>
    <property type="match status" value="1"/>
</dbReference>
<evidence type="ECO:0000256" key="6">
    <source>
        <dbReference type="ARBA" id="ARBA00022692"/>
    </source>
</evidence>
<keyword evidence="16" id="KW-1185">Reference proteome</keyword>
<dbReference type="InterPro" id="IPR052168">
    <property type="entry name" value="Cytochrome_b561_oxidase"/>
</dbReference>
<evidence type="ECO:0000313" key="16">
    <source>
        <dbReference type="Proteomes" id="UP000001982"/>
    </source>
</evidence>
<dbReference type="HOGENOM" id="CLU_095321_4_1_6"/>
<comment type="similarity">
    <text evidence="12">Belongs to the cytochrome b561 family.</text>
</comment>
<feature type="transmembrane region" description="Helical" evidence="13">
    <location>
        <begin position="21"/>
        <end position="43"/>
    </location>
</feature>
<name>Q12MB5_SHEDO</name>
<evidence type="ECO:0000256" key="8">
    <source>
        <dbReference type="ARBA" id="ARBA00022982"/>
    </source>
</evidence>
<gene>
    <name evidence="15" type="ordered locus">Sden_2129</name>
</gene>
<keyword evidence="10" id="KW-0408">Iron</keyword>
<evidence type="ECO:0000256" key="3">
    <source>
        <dbReference type="ARBA" id="ARBA00022448"/>
    </source>
</evidence>
<accession>Q12MB5</accession>
<dbReference type="GO" id="GO:0020037">
    <property type="term" value="F:heme binding"/>
    <property type="evidence" value="ECO:0007669"/>
    <property type="project" value="TreeGrafter"/>
</dbReference>
<evidence type="ECO:0000256" key="2">
    <source>
        <dbReference type="ARBA" id="ARBA00004651"/>
    </source>
</evidence>
<evidence type="ECO:0000256" key="9">
    <source>
        <dbReference type="ARBA" id="ARBA00022989"/>
    </source>
</evidence>